<keyword evidence="1" id="KW-1133">Transmembrane helix</keyword>
<dbReference type="AlphaFoldDB" id="A0A1H5WG60"/>
<name>A0A1H5WG60_9VIBR</name>
<keyword evidence="1" id="KW-0812">Transmembrane</keyword>
<dbReference type="RefSeq" id="WP_103879748.1">
    <property type="nucleotide sequence ID" value="NZ_FNVG01000005.1"/>
</dbReference>
<feature type="transmembrane region" description="Helical" evidence="1">
    <location>
        <begin position="12"/>
        <end position="30"/>
    </location>
</feature>
<reference evidence="3" key="1">
    <citation type="submission" date="2016-10" db="EMBL/GenBank/DDBJ databases">
        <authorList>
            <person name="Varghese N."/>
            <person name="Submissions S."/>
        </authorList>
    </citation>
    <scope>NUCLEOTIDE SEQUENCE [LARGE SCALE GENOMIC DNA]</scope>
    <source>
        <strain evidence="3">CGMCC 1.7062</strain>
    </source>
</reference>
<dbReference type="Proteomes" id="UP000236721">
    <property type="component" value="Unassembled WGS sequence"/>
</dbReference>
<keyword evidence="3" id="KW-1185">Reference proteome</keyword>
<evidence type="ECO:0000313" key="3">
    <source>
        <dbReference type="Proteomes" id="UP000236721"/>
    </source>
</evidence>
<gene>
    <name evidence="2" type="ORF">SAMN04488244_105253</name>
</gene>
<accession>A0A1H5WG60</accession>
<sequence length="119" mass="13371">MAAQKLTKGRLVQIIVMMLLLITAFTYRTITHNEANVMTCSPNDVCEVNIAEKTVTFDYQESSRVLKFTKPEDLTIEIKNIEGVLKKTVNDASISELNLPIELIVSDSKGKSIRVKIEK</sequence>
<dbReference type="OrthoDB" id="5917376at2"/>
<keyword evidence="1" id="KW-0472">Membrane</keyword>
<evidence type="ECO:0000256" key="1">
    <source>
        <dbReference type="SAM" id="Phobius"/>
    </source>
</evidence>
<dbReference type="EMBL" id="FNVG01000005">
    <property type="protein sequence ID" value="SEF98256.1"/>
    <property type="molecule type" value="Genomic_DNA"/>
</dbReference>
<protein>
    <submittedName>
        <fullName evidence="2">Uncharacterized protein</fullName>
    </submittedName>
</protein>
<evidence type="ECO:0000313" key="2">
    <source>
        <dbReference type="EMBL" id="SEF98256.1"/>
    </source>
</evidence>
<proteinExistence type="predicted"/>
<organism evidence="2 3">
    <name type="scientific">Vibrio hangzhouensis</name>
    <dbReference type="NCBI Taxonomy" id="462991"/>
    <lineage>
        <taxon>Bacteria</taxon>
        <taxon>Pseudomonadati</taxon>
        <taxon>Pseudomonadota</taxon>
        <taxon>Gammaproteobacteria</taxon>
        <taxon>Vibrionales</taxon>
        <taxon>Vibrionaceae</taxon>
        <taxon>Vibrio</taxon>
    </lineage>
</organism>